<gene>
    <name evidence="1" type="ORF">SDC9_92869</name>
</gene>
<protein>
    <submittedName>
        <fullName evidence="1">Uncharacterized protein</fullName>
    </submittedName>
</protein>
<evidence type="ECO:0000313" key="1">
    <source>
        <dbReference type="EMBL" id="MPM46171.1"/>
    </source>
</evidence>
<reference evidence="1" key="1">
    <citation type="submission" date="2019-08" db="EMBL/GenBank/DDBJ databases">
        <authorList>
            <person name="Kucharzyk K."/>
            <person name="Murdoch R.W."/>
            <person name="Higgins S."/>
            <person name="Loffler F."/>
        </authorList>
    </citation>
    <scope>NUCLEOTIDE SEQUENCE</scope>
</reference>
<accession>A0A645A1P9</accession>
<name>A0A645A1P9_9ZZZZ</name>
<dbReference type="EMBL" id="VSSQ01011171">
    <property type="protein sequence ID" value="MPM46171.1"/>
    <property type="molecule type" value="Genomic_DNA"/>
</dbReference>
<dbReference type="AlphaFoldDB" id="A0A645A1P9"/>
<sequence>MSDALSPDLIFRSRELYERAGDFDDIVYPFGWVVVGDEIHIYCKSADISYQWPAQK</sequence>
<organism evidence="1">
    <name type="scientific">bioreactor metagenome</name>
    <dbReference type="NCBI Taxonomy" id="1076179"/>
    <lineage>
        <taxon>unclassified sequences</taxon>
        <taxon>metagenomes</taxon>
        <taxon>ecological metagenomes</taxon>
    </lineage>
</organism>
<proteinExistence type="predicted"/>
<comment type="caution">
    <text evidence="1">The sequence shown here is derived from an EMBL/GenBank/DDBJ whole genome shotgun (WGS) entry which is preliminary data.</text>
</comment>
<dbReference type="SUPFAM" id="SSF75005">
    <property type="entry name" value="Arabinanase/levansucrase/invertase"/>
    <property type="match status" value="1"/>
</dbReference>
<dbReference type="InterPro" id="IPR023296">
    <property type="entry name" value="Glyco_hydro_beta-prop_sf"/>
</dbReference>
<dbReference type="Gene3D" id="2.115.10.20">
    <property type="entry name" value="Glycosyl hydrolase domain, family 43"/>
    <property type="match status" value="1"/>
</dbReference>